<reference evidence="4 5" key="1">
    <citation type="submission" date="2016-10" db="EMBL/GenBank/DDBJ databases">
        <authorList>
            <person name="Varghese N."/>
            <person name="Submissions S."/>
        </authorList>
    </citation>
    <scope>NUCLEOTIDE SEQUENCE [LARGE SCALE GENOMIC DNA]</scope>
    <source>
        <strain evidence="4 5">S7-754</strain>
    </source>
</reference>
<dbReference type="InterPro" id="IPR010131">
    <property type="entry name" value="MdtP/NodT-like"/>
</dbReference>
<dbReference type="Gene3D" id="2.20.200.10">
    <property type="entry name" value="Outer membrane efflux proteins (OEP)"/>
    <property type="match status" value="1"/>
</dbReference>
<dbReference type="EMBL" id="WSUT01000005">
    <property type="protein sequence ID" value="MWC44445.1"/>
    <property type="molecule type" value="Genomic_DNA"/>
</dbReference>
<sequence>MTVRAVLPALAAALLAACTTAGPDYHRPADAIADRPQARQDFVSGDAAAFRPAPVPDRWWQLYRDPALDRLIADALAHNTDLRVAAANVARAQAARDLARSDRQPQTALQGAGAYGQRSAEEELLPGAALPANFVYSGGAAVSYQIDLVGQIARAVEAADADLATTQAARDGVRVVVAADTTRAYLAACSAAREIAVAERALALQRRTTDLTRRLVRAGRGISLDTTRSAAQEAQVRATLPGLLAARQLALFRLATLTGHPPAQIDAAAAACTAEPTLDRPIPIGDGAALIARRPDIRQAEWRLHASTARLGVATANLYPRVSLGASLGSVGLARNLFAGDTFKFSLGPLINWEFPNRTRVRARIAATQAEIDADYARFDGTVLEALRETESALTIYARDLDRAAALRDARAQADRAARDAETLFRAGRSGFLSVLDAQRTAITAEQTLAAAESRLAADQVQLFLALGGGWQQG</sequence>
<keyword evidence="2" id="KW-0732">Signal</keyword>
<evidence type="ECO:0000256" key="1">
    <source>
        <dbReference type="ARBA" id="ARBA00007613"/>
    </source>
</evidence>
<dbReference type="PANTHER" id="PTHR30203:SF21">
    <property type="entry name" value="OUTER MEMBRANE COMPONENT OF MULTIDRUG EFFLUX PUMP-RELATED"/>
    <property type="match status" value="1"/>
</dbReference>
<dbReference type="AlphaFoldDB" id="A0A1G7HYQ9"/>
<dbReference type="OrthoDB" id="9770517at2"/>
<dbReference type="GO" id="GO:0015562">
    <property type="term" value="F:efflux transmembrane transporter activity"/>
    <property type="evidence" value="ECO:0007669"/>
    <property type="project" value="InterPro"/>
</dbReference>
<feature type="chain" id="PRO_5036506498" evidence="2">
    <location>
        <begin position="22"/>
        <end position="474"/>
    </location>
</feature>
<dbReference type="Gene3D" id="1.20.1600.10">
    <property type="entry name" value="Outer membrane efflux proteins (OEP)"/>
    <property type="match status" value="1"/>
</dbReference>
<dbReference type="PROSITE" id="PS51257">
    <property type="entry name" value="PROKAR_LIPOPROTEIN"/>
    <property type="match status" value="1"/>
</dbReference>
<dbReference type="Proteomes" id="UP000323502">
    <property type="component" value="Unassembled WGS sequence"/>
</dbReference>
<protein>
    <submittedName>
        <fullName evidence="3">Efflux transporter outer membrane subunit</fullName>
    </submittedName>
    <submittedName>
        <fullName evidence="4">Efflux transporter, outer membrane factor (OMF) lipoprotein, NodT family</fullName>
    </submittedName>
</protein>
<comment type="similarity">
    <text evidence="1 2">Belongs to the outer membrane factor (OMF) (TC 1.B.17) family.</text>
</comment>
<evidence type="ECO:0000313" key="4">
    <source>
        <dbReference type="EMBL" id="SDF05687.1"/>
    </source>
</evidence>
<keyword evidence="2" id="KW-0472">Membrane</keyword>
<proteinExistence type="inferred from homology"/>
<keyword evidence="5" id="KW-1185">Reference proteome</keyword>
<dbReference type="RefSeq" id="WP_149681545.1">
    <property type="nucleotide sequence ID" value="NZ_FNBI01000002.1"/>
</dbReference>
<keyword evidence="2 4" id="KW-0449">Lipoprotein</keyword>
<dbReference type="Pfam" id="PF02321">
    <property type="entry name" value="OEP"/>
    <property type="match status" value="2"/>
</dbReference>
<organism evidence="4 5">
    <name type="scientific">Sphingomonas carotinifaciens</name>
    <dbReference type="NCBI Taxonomy" id="1166323"/>
    <lineage>
        <taxon>Bacteria</taxon>
        <taxon>Pseudomonadati</taxon>
        <taxon>Pseudomonadota</taxon>
        <taxon>Alphaproteobacteria</taxon>
        <taxon>Sphingomonadales</taxon>
        <taxon>Sphingomonadaceae</taxon>
        <taxon>Sphingomonas</taxon>
    </lineage>
</organism>
<dbReference type="GO" id="GO:0005886">
    <property type="term" value="C:plasma membrane"/>
    <property type="evidence" value="ECO:0007669"/>
    <property type="project" value="UniProtKB-SubCell"/>
</dbReference>
<dbReference type="NCBIfam" id="TIGR01845">
    <property type="entry name" value="outer_NodT"/>
    <property type="match status" value="1"/>
</dbReference>
<name>A0A1G7HYQ9_9SPHN</name>
<keyword evidence="2" id="KW-1134">Transmembrane beta strand</keyword>
<gene>
    <name evidence="3" type="ORF">GQR91_12380</name>
    <name evidence="4" type="ORF">SAMN05216557_10251</name>
</gene>
<reference evidence="3 6" key="2">
    <citation type="submission" date="2019-12" db="EMBL/GenBank/DDBJ databases">
        <authorList>
            <person name="Zheng J."/>
        </authorList>
    </citation>
    <scope>NUCLEOTIDE SEQUENCE [LARGE SCALE GENOMIC DNA]</scope>
    <source>
        <strain evidence="3 6">DSM 27347</strain>
    </source>
</reference>
<evidence type="ECO:0000256" key="2">
    <source>
        <dbReference type="RuleBase" id="RU362097"/>
    </source>
</evidence>
<dbReference type="SUPFAM" id="SSF56954">
    <property type="entry name" value="Outer membrane efflux proteins (OEP)"/>
    <property type="match status" value="1"/>
</dbReference>
<dbReference type="Proteomes" id="UP000436801">
    <property type="component" value="Unassembled WGS sequence"/>
</dbReference>
<evidence type="ECO:0000313" key="3">
    <source>
        <dbReference type="EMBL" id="MWC44445.1"/>
    </source>
</evidence>
<evidence type="ECO:0000313" key="5">
    <source>
        <dbReference type="Proteomes" id="UP000323502"/>
    </source>
</evidence>
<dbReference type="InterPro" id="IPR003423">
    <property type="entry name" value="OMP_efflux"/>
</dbReference>
<keyword evidence="2" id="KW-0564">Palmitate</keyword>
<feature type="signal peptide" evidence="2">
    <location>
        <begin position="1"/>
        <end position="21"/>
    </location>
</feature>
<dbReference type="EMBL" id="FNBI01000002">
    <property type="protein sequence ID" value="SDF05687.1"/>
    <property type="molecule type" value="Genomic_DNA"/>
</dbReference>
<comment type="subcellular location">
    <subcellularLocation>
        <location evidence="2">Cell membrane</location>
        <topology evidence="2">Lipid-anchor</topology>
    </subcellularLocation>
</comment>
<dbReference type="PANTHER" id="PTHR30203">
    <property type="entry name" value="OUTER MEMBRANE CATION EFFLUX PROTEIN"/>
    <property type="match status" value="1"/>
</dbReference>
<evidence type="ECO:0000313" key="6">
    <source>
        <dbReference type="Proteomes" id="UP000436801"/>
    </source>
</evidence>
<accession>A0A1G7HYQ9</accession>
<keyword evidence="2" id="KW-0812">Transmembrane</keyword>